<keyword evidence="2" id="KW-0812">Transmembrane</keyword>
<protein>
    <submittedName>
        <fullName evidence="3">Uncharacterized protein</fullName>
    </submittedName>
</protein>
<keyword evidence="2" id="KW-1133">Transmembrane helix</keyword>
<dbReference type="KEGG" id="sata:C5746_24955"/>
<feature type="compositionally biased region" description="Basic and acidic residues" evidence="1">
    <location>
        <begin position="59"/>
        <end position="75"/>
    </location>
</feature>
<feature type="region of interest" description="Disordered" evidence="1">
    <location>
        <begin position="41"/>
        <end position="75"/>
    </location>
</feature>
<sequence length="75" mass="8265">MLMELEEPNPDAVTIILMRLLIVSPLVLLIALRRGRDKRDGCPLVRGADGPRPVGTDMAPDRRTGVLAPRHSEIL</sequence>
<evidence type="ECO:0000313" key="3">
    <source>
        <dbReference type="EMBL" id="AXE79627.1"/>
    </source>
</evidence>
<accession>A0A2Z5JGX9</accession>
<gene>
    <name evidence="3" type="ORF">C5746_24955</name>
</gene>
<keyword evidence="2" id="KW-0472">Membrane</keyword>
<reference evidence="3 4" key="1">
    <citation type="journal article" date="2018" name="Front. Microbiol.">
        <title>Genome Sequencing of Streptomyces atratus SCSIOZH16 and Activation Production of Nocardamine via Metabolic Engineering.</title>
        <authorList>
            <person name="Li Y."/>
            <person name="Zhang C."/>
            <person name="Liu C."/>
            <person name="Ju J."/>
            <person name="Ma J."/>
        </authorList>
    </citation>
    <scope>NUCLEOTIDE SEQUENCE [LARGE SCALE GENOMIC DNA]</scope>
    <source>
        <strain evidence="3 4">SCSIO_ZH16</strain>
    </source>
</reference>
<feature type="transmembrane region" description="Helical" evidence="2">
    <location>
        <begin position="12"/>
        <end position="32"/>
    </location>
</feature>
<evidence type="ECO:0000256" key="1">
    <source>
        <dbReference type="SAM" id="MobiDB-lite"/>
    </source>
</evidence>
<organism evidence="3 4">
    <name type="scientific">Streptomyces atratus</name>
    <dbReference type="NCBI Taxonomy" id="1893"/>
    <lineage>
        <taxon>Bacteria</taxon>
        <taxon>Bacillati</taxon>
        <taxon>Actinomycetota</taxon>
        <taxon>Actinomycetes</taxon>
        <taxon>Kitasatosporales</taxon>
        <taxon>Streptomycetaceae</taxon>
        <taxon>Streptomyces</taxon>
    </lineage>
</organism>
<dbReference type="AlphaFoldDB" id="A0A2Z5JGX9"/>
<dbReference type="EMBL" id="CP027306">
    <property type="protein sequence ID" value="AXE79627.1"/>
    <property type="molecule type" value="Genomic_DNA"/>
</dbReference>
<evidence type="ECO:0000313" key="4">
    <source>
        <dbReference type="Proteomes" id="UP000252698"/>
    </source>
</evidence>
<evidence type="ECO:0000256" key="2">
    <source>
        <dbReference type="SAM" id="Phobius"/>
    </source>
</evidence>
<proteinExistence type="predicted"/>
<dbReference type="Proteomes" id="UP000252698">
    <property type="component" value="Chromosome"/>
</dbReference>
<name>A0A2Z5JGX9_STRAR</name>